<dbReference type="AlphaFoldDB" id="A0A849AAU8"/>
<proteinExistence type="predicted"/>
<evidence type="ECO:0000313" key="2">
    <source>
        <dbReference type="EMBL" id="NNG36706.1"/>
    </source>
</evidence>
<dbReference type="PANTHER" id="PTHR38011">
    <property type="entry name" value="DIHYDROFOLATE REDUCTASE FAMILY PROTEIN (AFU_ORTHOLOGUE AFUA_8G06820)"/>
    <property type="match status" value="1"/>
</dbReference>
<feature type="domain" description="Bacterial bifunctional deaminase-reductase C-terminal" evidence="1">
    <location>
        <begin position="4"/>
        <end position="169"/>
    </location>
</feature>
<dbReference type="Gene3D" id="3.40.430.10">
    <property type="entry name" value="Dihydrofolate Reductase, subunit A"/>
    <property type="match status" value="1"/>
</dbReference>
<dbReference type="Pfam" id="PF01872">
    <property type="entry name" value="RibD_C"/>
    <property type="match status" value="1"/>
</dbReference>
<evidence type="ECO:0000313" key="3">
    <source>
        <dbReference type="Proteomes" id="UP000562984"/>
    </source>
</evidence>
<dbReference type="EMBL" id="JABEND010000007">
    <property type="protein sequence ID" value="NNG36706.1"/>
    <property type="molecule type" value="Genomic_DNA"/>
</dbReference>
<protein>
    <submittedName>
        <fullName evidence="2">Dihydrofolate reductase</fullName>
    </submittedName>
</protein>
<evidence type="ECO:0000259" key="1">
    <source>
        <dbReference type="Pfam" id="PF01872"/>
    </source>
</evidence>
<dbReference type="InterPro" id="IPR002734">
    <property type="entry name" value="RibDG_C"/>
</dbReference>
<keyword evidence="3" id="KW-1185">Reference proteome</keyword>
<dbReference type="PANTHER" id="PTHR38011:SF11">
    <property type="entry name" value="2,5-DIAMINO-6-RIBOSYLAMINO-4(3H)-PYRIMIDINONE 5'-PHOSPHATE REDUCTASE"/>
    <property type="match status" value="1"/>
</dbReference>
<dbReference type="RefSeq" id="WP_171200389.1">
    <property type="nucleotide sequence ID" value="NZ_JABEND010000007.1"/>
</dbReference>
<dbReference type="InterPro" id="IPR024072">
    <property type="entry name" value="DHFR-like_dom_sf"/>
</dbReference>
<dbReference type="SUPFAM" id="SSF53597">
    <property type="entry name" value="Dihydrofolate reductase-like"/>
    <property type="match status" value="1"/>
</dbReference>
<organism evidence="2 3">
    <name type="scientific">Nakamurella aerolata</name>
    <dbReference type="NCBI Taxonomy" id="1656892"/>
    <lineage>
        <taxon>Bacteria</taxon>
        <taxon>Bacillati</taxon>
        <taxon>Actinomycetota</taxon>
        <taxon>Actinomycetes</taxon>
        <taxon>Nakamurellales</taxon>
        <taxon>Nakamurellaceae</taxon>
        <taxon>Nakamurella</taxon>
    </lineage>
</organism>
<dbReference type="InterPro" id="IPR050765">
    <property type="entry name" value="Riboflavin_Biosynth_HTPR"/>
</dbReference>
<dbReference type="Proteomes" id="UP000562984">
    <property type="component" value="Unassembled WGS sequence"/>
</dbReference>
<gene>
    <name evidence="2" type="ORF">HKD39_13490</name>
</gene>
<comment type="caution">
    <text evidence="2">The sequence shown here is derived from an EMBL/GenBank/DDBJ whole genome shotgun (WGS) entry which is preliminary data.</text>
</comment>
<dbReference type="GO" id="GO:0009231">
    <property type="term" value="P:riboflavin biosynthetic process"/>
    <property type="evidence" value="ECO:0007669"/>
    <property type="project" value="InterPro"/>
</dbReference>
<reference evidence="2 3" key="1">
    <citation type="submission" date="2020-05" db="EMBL/GenBank/DDBJ databases">
        <title>Nakamurella sp. DB0629 isolated from air conditioner.</title>
        <authorList>
            <person name="Kim D.H."/>
            <person name="Kim D.-U."/>
        </authorList>
    </citation>
    <scope>NUCLEOTIDE SEQUENCE [LARGE SCALE GENOMIC DNA]</scope>
    <source>
        <strain evidence="2 3">DB0629</strain>
    </source>
</reference>
<dbReference type="GO" id="GO:0008703">
    <property type="term" value="F:5-amino-6-(5-phosphoribosylamino)uracil reductase activity"/>
    <property type="evidence" value="ECO:0007669"/>
    <property type="project" value="InterPro"/>
</dbReference>
<accession>A0A849AAU8</accession>
<name>A0A849AAU8_9ACTN</name>
<sequence>MSRTVVLYELMSLDGVAEDPGQWFGGVDERFMDNLSTVISSQETVLLGRRTYEEWAAEWPTSAMQPFADFINSTEKLLFSSTPPDRAWSATTHVNSSAVEFVADLKRQDGGDIGIHGSLTLARSLLQARLVDELQLVVAPNVAGVGRRLFDDVEAPQHLALVNVQRSGDCLLVSYRNRDAQT</sequence>